<evidence type="ECO:0000256" key="2">
    <source>
        <dbReference type="SAM" id="Phobius"/>
    </source>
</evidence>
<reference evidence="3 4" key="1">
    <citation type="submission" date="2020-08" db="EMBL/GenBank/DDBJ databases">
        <title>Genomic Encyclopedia of Type Strains, Phase III (KMG-III): the genomes of soil and plant-associated and newly described type strains.</title>
        <authorList>
            <person name="Whitman W."/>
        </authorList>
    </citation>
    <scope>NUCLEOTIDE SEQUENCE [LARGE SCALE GENOMIC DNA]</scope>
    <source>
        <strain evidence="3 4">CECT 8960</strain>
    </source>
</reference>
<keyword evidence="4" id="KW-1185">Reference proteome</keyword>
<dbReference type="RefSeq" id="WP_184810722.1">
    <property type="nucleotide sequence ID" value="NZ_JACHJQ010000003.1"/>
</dbReference>
<comment type="caution">
    <text evidence="3">The sequence shown here is derived from an EMBL/GenBank/DDBJ whole genome shotgun (WGS) entry which is preliminary data.</text>
</comment>
<feature type="region of interest" description="Disordered" evidence="1">
    <location>
        <begin position="76"/>
        <end position="137"/>
    </location>
</feature>
<feature type="compositionally biased region" description="Gly residues" evidence="1">
    <location>
        <begin position="121"/>
        <end position="130"/>
    </location>
</feature>
<feature type="region of interest" description="Disordered" evidence="1">
    <location>
        <begin position="1"/>
        <end position="36"/>
    </location>
</feature>
<evidence type="ECO:0000313" key="3">
    <source>
        <dbReference type="EMBL" id="MBB4906520.1"/>
    </source>
</evidence>
<proteinExistence type="predicted"/>
<name>A0A7W7Q3U6_9PSEU</name>
<keyword evidence="2" id="KW-0472">Membrane</keyword>
<dbReference type="EMBL" id="JACHJQ010000003">
    <property type="protein sequence ID" value="MBB4906520.1"/>
    <property type="molecule type" value="Genomic_DNA"/>
</dbReference>
<organism evidence="3 4">
    <name type="scientific">Actinophytocola algeriensis</name>
    <dbReference type="NCBI Taxonomy" id="1768010"/>
    <lineage>
        <taxon>Bacteria</taxon>
        <taxon>Bacillati</taxon>
        <taxon>Actinomycetota</taxon>
        <taxon>Actinomycetes</taxon>
        <taxon>Pseudonocardiales</taxon>
        <taxon>Pseudonocardiaceae</taxon>
    </lineage>
</organism>
<gene>
    <name evidence="3" type="ORF">FHR82_002740</name>
</gene>
<keyword evidence="2" id="KW-1133">Transmembrane helix</keyword>
<evidence type="ECO:0000256" key="1">
    <source>
        <dbReference type="SAM" id="MobiDB-lite"/>
    </source>
</evidence>
<accession>A0A7W7Q3U6</accession>
<dbReference type="Proteomes" id="UP000520767">
    <property type="component" value="Unassembled WGS sequence"/>
</dbReference>
<sequence>MDENKLADLLKDAVAETPPPTFTASDVSRESDRQRVRHRNGVLAGSAFGVALLAGATALGVALWTGPGVATDAMDAESAASGGNGNAAPYELPNEDNNAAAPTERGGAEDFPSETPKQGGYPDGSGGPAGPAGTPRGCEQVDRELAAALAGELPAAANVDFADAIPVSVTCPQDAIGAAYDLPGGRVSVIVIPDDVMLTTQTSGGTRAEAPTDDGRRVFVVSEPVSPGGTAPFGSDIQRIATELGQLY</sequence>
<keyword evidence="2" id="KW-0812">Transmembrane</keyword>
<protein>
    <submittedName>
        <fullName evidence="3">Uncharacterized protein</fullName>
    </submittedName>
</protein>
<feature type="compositionally biased region" description="Basic and acidic residues" evidence="1">
    <location>
        <begin position="1"/>
        <end position="14"/>
    </location>
</feature>
<dbReference type="AlphaFoldDB" id="A0A7W7Q3U6"/>
<evidence type="ECO:0000313" key="4">
    <source>
        <dbReference type="Proteomes" id="UP000520767"/>
    </source>
</evidence>
<feature type="transmembrane region" description="Helical" evidence="2">
    <location>
        <begin position="42"/>
        <end position="64"/>
    </location>
</feature>